<dbReference type="Proteomes" id="UP000218366">
    <property type="component" value="Unassembled WGS sequence"/>
</dbReference>
<evidence type="ECO:0000256" key="4">
    <source>
        <dbReference type="ARBA" id="ARBA00022452"/>
    </source>
</evidence>
<dbReference type="Pfam" id="PF02321">
    <property type="entry name" value="OEP"/>
    <property type="match status" value="2"/>
</dbReference>
<evidence type="ECO:0000313" key="8">
    <source>
        <dbReference type="EMBL" id="PCD01630.1"/>
    </source>
</evidence>
<dbReference type="PANTHER" id="PTHR30026:SF22">
    <property type="entry name" value="OUTER MEMBRANE EFFLUX PROTEIN"/>
    <property type="match status" value="1"/>
</dbReference>
<comment type="similarity">
    <text evidence="2">Belongs to the outer membrane factor (OMF) (TC 1.B.17) family.</text>
</comment>
<evidence type="ECO:0000256" key="6">
    <source>
        <dbReference type="ARBA" id="ARBA00023136"/>
    </source>
</evidence>
<proteinExistence type="inferred from homology"/>
<dbReference type="PANTHER" id="PTHR30026">
    <property type="entry name" value="OUTER MEMBRANE PROTEIN TOLC"/>
    <property type="match status" value="1"/>
</dbReference>
<dbReference type="GO" id="GO:0015562">
    <property type="term" value="F:efflux transmembrane transporter activity"/>
    <property type="evidence" value="ECO:0007669"/>
    <property type="project" value="InterPro"/>
</dbReference>
<accession>A0A2A4B0N5</accession>
<keyword evidence="4" id="KW-1134">Transmembrane beta strand</keyword>
<dbReference type="EMBL" id="NWMW01000003">
    <property type="protein sequence ID" value="PCD01630.1"/>
    <property type="molecule type" value="Genomic_DNA"/>
</dbReference>
<evidence type="ECO:0000256" key="1">
    <source>
        <dbReference type="ARBA" id="ARBA00004442"/>
    </source>
</evidence>
<keyword evidence="7" id="KW-0998">Cell outer membrane</keyword>
<evidence type="ECO:0000256" key="3">
    <source>
        <dbReference type="ARBA" id="ARBA00022448"/>
    </source>
</evidence>
<dbReference type="Gene3D" id="1.20.1600.10">
    <property type="entry name" value="Outer membrane efflux proteins (OEP)"/>
    <property type="match status" value="1"/>
</dbReference>
<keyword evidence="9" id="KW-1185">Reference proteome</keyword>
<comment type="subcellular location">
    <subcellularLocation>
        <location evidence="1">Cell outer membrane</location>
    </subcellularLocation>
</comment>
<dbReference type="InterPro" id="IPR003423">
    <property type="entry name" value="OMP_efflux"/>
</dbReference>
<dbReference type="AlphaFoldDB" id="A0A2A4B0N5"/>
<evidence type="ECO:0000313" key="9">
    <source>
        <dbReference type="Proteomes" id="UP000218366"/>
    </source>
</evidence>
<dbReference type="GO" id="GO:0009279">
    <property type="term" value="C:cell outer membrane"/>
    <property type="evidence" value="ECO:0007669"/>
    <property type="project" value="UniProtKB-SubCell"/>
</dbReference>
<reference evidence="8 9" key="1">
    <citation type="submission" date="2017-09" db="EMBL/GenBank/DDBJ databases">
        <title>Sphingomonas spermidinifaciens 9NM-10, whole genome shotgun sequence.</title>
        <authorList>
            <person name="Feng G."/>
            <person name="Zhu H."/>
        </authorList>
    </citation>
    <scope>NUCLEOTIDE SEQUENCE [LARGE SCALE GENOMIC DNA]</scope>
    <source>
        <strain evidence="8 9">9NM-10</strain>
    </source>
</reference>
<protein>
    <submittedName>
        <fullName evidence="8">Transporter</fullName>
    </submittedName>
</protein>
<evidence type="ECO:0000256" key="2">
    <source>
        <dbReference type="ARBA" id="ARBA00007613"/>
    </source>
</evidence>
<comment type="caution">
    <text evidence="8">The sequence shown here is derived from an EMBL/GenBank/DDBJ whole genome shotgun (WGS) entry which is preliminary data.</text>
</comment>
<dbReference type="GO" id="GO:1990281">
    <property type="term" value="C:efflux pump complex"/>
    <property type="evidence" value="ECO:0007669"/>
    <property type="project" value="TreeGrafter"/>
</dbReference>
<dbReference type="SUPFAM" id="SSF56954">
    <property type="entry name" value="Outer membrane efflux proteins (OEP)"/>
    <property type="match status" value="1"/>
</dbReference>
<dbReference type="OrthoDB" id="314748at2"/>
<keyword evidence="5" id="KW-0812">Transmembrane</keyword>
<keyword evidence="6" id="KW-0472">Membrane</keyword>
<dbReference type="GO" id="GO:0015288">
    <property type="term" value="F:porin activity"/>
    <property type="evidence" value="ECO:0007669"/>
    <property type="project" value="TreeGrafter"/>
</dbReference>
<sequence>MAWASGQPVSGPLDLTSAVRQAVAWHPRVAEASGDLESRLATIAIARAGYLPRVNAGIESGYDSRIRNSWRPRPTASIDQMIFDFGKVAGAVAAARADTREGEARLLLAIDDLARQTAHAAIELQRAAALQKVADVQLKRVAEISRLVGDRADVGATTRSDAIQARARVESARATLSQIVASRGRWATALAYLTGRDAPVDQMIETAPAFLETACADAVVRPEPAPAVMAAEARRDEAAANLRRSRAEQYPTVSVGGDASTDITSLAADRSIYSFGLRASSEVFGGGARRARARSAELALGAAEVAIAAARLETDQALAEAVTQVPQLRELLVTLDRRLSDMTETGRLYEMQYLQMGTRTLVDLLNAEQELHQVAFDIVNTRHDLRRIETDCLYNSGRLRSAFGIDPAAARGGRG</sequence>
<keyword evidence="3" id="KW-0813">Transport</keyword>
<name>A0A2A4B0N5_9SPHN</name>
<evidence type="ECO:0000256" key="5">
    <source>
        <dbReference type="ARBA" id="ARBA00022692"/>
    </source>
</evidence>
<gene>
    <name evidence="8" type="ORF">COC42_16000</name>
</gene>
<evidence type="ECO:0000256" key="7">
    <source>
        <dbReference type="ARBA" id="ARBA00023237"/>
    </source>
</evidence>
<organism evidence="8 9">
    <name type="scientific">Sphingomonas spermidinifaciens</name>
    <dbReference type="NCBI Taxonomy" id="1141889"/>
    <lineage>
        <taxon>Bacteria</taxon>
        <taxon>Pseudomonadati</taxon>
        <taxon>Pseudomonadota</taxon>
        <taxon>Alphaproteobacteria</taxon>
        <taxon>Sphingomonadales</taxon>
        <taxon>Sphingomonadaceae</taxon>
        <taxon>Sphingomonas</taxon>
    </lineage>
</organism>
<dbReference type="InterPro" id="IPR051906">
    <property type="entry name" value="TolC-like"/>
</dbReference>